<dbReference type="SUPFAM" id="SSF48498">
    <property type="entry name" value="Tetracyclin repressor-like, C-terminal domain"/>
    <property type="match status" value="1"/>
</dbReference>
<feature type="DNA-binding region" description="H-T-H motif" evidence="2">
    <location>
        <begin position="32"/>
        <end position="51"/>
    </location>
</feature>
<keyword evidence="1 2" id="KW-0238">DNA-binding</keyword>
<dbReference type="InterPro" id="IPR050109">
    <property type="entry name" value="HTH-type_TetR-like_transc_reg"/>
</dbReference>
<dbReference type="Pfam" id="PF00440">
    <property type="entry name" value="TetR_N"/>
    <property type="match status" value="1"/>
</dbReference>
<dbReference type="PRINTS" id="PR00455">
    <property type="entry name" value="HTHTETR"/>
</dbReference>
<accession>A0A2I2L2C6</accession>
<sequence length="199" mass="22736">MRVAGSNRDETWKRVRAAGVDLLYRHGFEAMNTRQLAEAAGLKPGSLYYYFASKEEFLHRLLVDLLDEIIVDLEQNLDGLQEPVDRLDAYVRTLVRWHVVRREETFIASIEVRSLTHDRQEAYMRLRDRFDVILADILRDGAADGVFDLTHPRITRNAILSSLTAISSWYDPAGPFGLDVLTADFLELARRMVGLRSAG</sequence>
<evidence type="ECO:0000313" key="5">
    <source>
        <dbReference type="Proteomes" id="UP000234331"/>
    </source>
</evidence>
<protein>
    <submittedName>
        <fullName evidence="4">Putative Transcriptional regulator</fullName>
    </submittedName>
</protein>
<dbReference type="Pfam" id="PF17932">
    <property type="entry name" value="TetR_C_24"/>
    <property type="match status" value="1"/>
</dbReference>
<evidence type="ECO:0000259" key="3">
    <source>
        <dbReference type="PROSITE" id="PS50977"/>
    </source>
</evidence>
<dbReference type="InterPro" id="IPR009057">
    <property type="entry name" value="Homeodomain-like_sf"/>
</dbReference>
<feature type="domain" description="HTH tetR-type" evidence="3">
    <location>
        <begin position="9"/>
        <end position="69"/>
    </location>
</feature>
<reference evidence="4 5" key="1">
    <citation type="submission" date="2017-06" db="EMBL/GenBank/DDBJ databases">
        <authorList>
            <person name="Kim H.J."/>
            <person name="Triplett B.A."/>
        </authorList>
    </citation>
    <scope>NUCLEOTIDE SEQUENCE [LARGE SCALE GENOMIC DNA]</scope>
    <source>
        <strain evidence="4">FRACA_ARgP5</strain>
    </source>
</reference>
<evidence type="ECO:0000256" key="1">
    <source>
        <dbReference type="ARBA" id="ARBA00023125"/>
    </source>
</evidence>
<evidence type="ECO:0000313" key="4">
    <source>
        <dbReference type="EMBL" id="SNQ52058.1"/>
    </source>
</evidence>
<dbReference type="GO" id="GO:0003700">
    <property type="term" value="F:DNA-binding transcription factor activity"/>
    <property type="evidence" value="ECO:0007669"/>
    <property type="project" value="TreeGrafter"/>
</dbReference>
<dbReference type="RefSeq" id="WP_101836310.1">
    <property type="nucleotide sequence ID" value="NZ_FZMO01000558.1"/>
</dbReference>
<dbReference type="Gene3D" id="1.10.357.10">
    <property type="entry name" value="Tetracycline Repressor, domain 2"/>
    <property type="match status" value="1"/>
</dbReference>
<dbReference type="InterPro" id="IPR041490">
    <property type="entry name" value="KstR2_TetR_C"/>
</dbReference>
<dbReference type="EMBL" id="FZMO01000558">
    <property type="protein sequence ID" value="SNQ52058.1"/>
    <property type="molecule type" value="Genomic_DNA"/>
</dbReference>
<dbReference type="AlphaFoldDB" id="A0A2I2L2C6"/>
<dbReference type="Proteomes" id="UP000234331">
    <property type="component" value="Unassembled WGS sequence"/>
</dbReference>
<dbReference type="PANTHER" id="PTHR30055:SF200">
    <property type="entry name" value="HTH-TYPE TRANSCRIPTIONAL REPRESSOR BDCR"/>
    <property type="match status" value="1"/>
</dbReference>
<dbReference type="InterPro" id="IPR036271">
    <property type="entry name" value="Tet_transcr_reg_TetR-rel_C_sf"/>
</dbReference>
<keyword evidence="5" id="KW-1185">Reference proteome</keyword>
<dbReference type="PROSITE" id="PS50977">
    <property type="entry name" value="HTH_TETR_2"/>
    <property type="match status" value="1"/>
</dbReference>
<dbReference type="SUPFAM" id="SSF46689">
    <property type="entry name" value="Homeodomain-like"/>
    <property type="match status" value="1"/>
</dbReference>
<organism evidence="4 5">
    <name type="scientific">Frankia canadensis</name>
    <dbReference type="NCBI Taxonomy" id="1836972"/>
    <lineage>
        <taxon>Bacteria</taxon>
        <taxon>Bacillati</taxon>
        <taxon>Actinomycetota</taxon>
        <taxon>Actinomycetes</taxon>
        <taxon>Frankiales</taxon>
        <taxon>Frankiaceae</taxon>
        <taxon>Frankia</taxon>
    </lineage>
</organism>
<evidence type="ECO:0000256" key="2">
    <source>
        <dbReference type="PROSITE-ProRule" id="PRU00335"/>
    </source>
</evidence>
<gene>
    <name evidence="4" type="ORF">FRACA_90061</name>
</gene>
<dbReference type="OrthoDB" id="9779746at2"/>
<proteinExistence type="predicted"/>
<dbReference type="GO" id="GO:0000976">
    <property type="term" value="F:transcription cis-regulatory region binding"/>
    <property type="evidence" value="ECO:0007669"/>
    <property type="project" value="TreeGrafter"/>
</dbReference>
<name>A0A2I2L2C6_9ACTN</name>
<dbReference type="PANTHER" id="PTHR30055">
    <property type="entry name" value="HTH-TYPE TRANSCRIPTIONAL REGULATOR RUTR"/>
    <property type="match status" value="1"/>
</dbReference>
<dbReference type="InterPro" id="IPR001647">
    <property type="entry name" value="HTH_TetR"/>
</dbReference>